<protein>
    <submittedName>
        <fullName evidence="1">Uncharacterized protein</fullName>
    </submittedName>
</protein>
<name>A0A433DJV0_9FUNG</name>
<dbReference type="EMBL" id="RBNI01000908">
    <property type="protein sequence ID" value="RUP51164.1"/>
    <property type="molecule type" value="Genomic_DNA"/>
</dbReference>
<dbReference type="PANTHER" id="PTHR47763:SF4">
    <property type="entry name" value="ALPHA-PROTEIN KINASE VWKA"/>
    <property type="match status" value="1"/>
</dbReference>
<evidence type="ECO:0000313" key="2">
    <source>
        <dbReference type="Proteomes" id="UP000268093"/>
    </source>
</evidence>
<dbReference type="InterPro" id="IPR036465">
    <property type="entry name" value="vWFA_dom_sf"/>
</dbReference>
<proteinExistence type="predicted"/>
<dbReference type="SUPFAM" id="SSF53300">
    <property type="entry name" value="vWA-like"/>
    <property type="match status" value="1"/>
</dbReference>
<keyword evidence="2" id="KW-1185">Reference proteome</keyword>
<dbReference type="InterPro" id="IPR052969">
    <property type="entry name" value="Thr-specific_kinase-like"/>
</dbReference>
<dbReference type="OrthoDB" id="2377576at2759"/>
<sequence length="318" mass="35187">MHILFPPFVPPADDPTSGIVDSLAFFLANGSDTCPPSLDSQESRRSPVAFPVLNIITRPSLLARIPEPESFNPMSPNTRGQAFPTTGRTAFDSLRAFPGIPRKSSRSLDITFLLETSDGMKDILKAFKSSVDDIFTTIHAYYPGVPFRTAFVGYRGTTDMHKLIVGDFVSGSSDFKRFLHYVHAYGGGGDYLPKDIFSGLDAVLKLDWQAGTRILVHVANAPCHGIRFHEGLYEADPYPYGDPDCRRPEDLLHEIWDNEIAYSFVKLTGGTDRMIREFDQIAQKWGTRIVVRSLDSFVNGILAAVVSCIAAAVKMQSF</sequence>
<accession>A0A433DJV0</accession>
<comment type="caution">
    <text evidence="1">The sequence shown here is derived from an EMBL/GenBank/DDBJ whole genome shotgun (WGS) entry which is preliminary data.</text>
</comment>
<dbReference type="PANTHER" id="PTHR47763">
    <property type="entry name" value="ALPHA-PROTEIN KINASE VWKA"/>
    <property type="match status" value="1"/>
</dbReference>
<organism evidence="1 2">
    <name type="scientific">Jimgerdemannia flammicorona</name>
    <dbReference type="NCBI Taxonomy" id="994334"/>
    <lineage>
        <taxon>Eukaryota</taxon>
        <taxon>Fungi</taxon>
        <taxon>Fungi incertae sedis</taxon>
        <taxon>Mucoromycota</taxon>
        <taxon>Mucoromycotina</taxon>
        <taxon>Endogonomycetes</taxon>
        <taxon>Endogonales</taxon>
        <taxon>Endogonaceae</taxon>
        <taxon>Jimgerdemannia</taxon>
    </lineage>
</organism>
<dbReference type="Gene3D" id="3.40.50.410">
    <property type="entry name" value="von Willebrand factor, type A domain"/>
    <property type="match status" value="1"/>
</dbReference>
<reference evidence="1 2" key="1">
    <citation type="journal article" date="2018" name="New Phytol.">
        <title>Phylogenomics of Endogonaceae and evolution of mycorrhizas within Mucoromycota.</title>
        <authorList>
            <person name="Chang Y."/>
            <person name="Desiro A."/>
            <person name="Na H."/>
            <person name="Sandor L."/>
            <person name="Lipzen A."/>
            <person name="Clum A."/>
            <person name="Barry K."/>
            <person name="Grigoriev I.V."/>
            <person name="Martin F.M."/>
            <person name="Stajich J.E."/>
            <person name="Smith M.E."/>
            <person name="Bonito G."/>
            <person name="Spatafora J.W."/>
        </authorList>
    </citation>
    <scope>NUCLEOTIDE SEQUENCE [LARGE SCALE GENOMIC DNA]</scope>
    <source>
        <strain evidence="1 2">GMNB39</strain>
    </source>
</reference>
<gene>
    <name evidence="1" type="ORF">BC936DRAFT_149595</name>
</gene>
<dbReference type="AlphaFoldDB" id="A0A433DJV0"/>
<evidence type="ECO:0000313" key="1">
    <source>
        <dbReference type="EMBL" id="RUP51164.1"/>
    </source>
</evidence>
<dbReference type="Proteomes" id="UP000268093">
    <property type="component" value="Unassembled WGS sequence"/>
</dbReference>